<dbReference type="EMBL" id="JASUXU010000006">
    <property type="protein sequence ID" value="KAK0325711.1"/>
    <property type="molecule type" value="Genomic_DNA"/>
</dbReference>
<accession>A0AAN6KLC3</accession>
<proteinExistence type="predicted"/>
<dbReference type="Proteomes" id="UP001168146">
    <property type="component" value="Unassembled WGS sequence"/>
</dbReference>
<evidence type="ECO:0000313" key="2">
    <source>
        <dbReference type="EMBL" id="KAK0988931.1"/>
    </source>
</evidence>
<reference evidence="2" key="2">
    <citation type="submission" date="2023-06" db="EMBL/GenBank/DDBJ databases">
        <title>Black Yeasts Isolated from many extreme environments.</title>
        <authorList>
            <person name="Coleine C."/>
            <person name="Stajich J.E."/>
            <person name="Selbmann L."/>
        </authorList>
    </citation>
    <scope>NUCLEOTIDE SEQUENCE</scope>
    <source>
        <strain evidence="2">CCFEE 5200</strain>
    </source>
</reference>
<organism evidence="2 3">
    <name type="scientific">Friedmanniomyces endolithicus</name>
    <dbReference type="NCBI Taxonomy" id="329885"/>
    <lineage>
        <taxon>Eukaryota</taxon>
        <taxon>Fungi</taxon>
        <taxon>Dikarya</taxon>
        <taxon>Ascomycota</taxon>
        <taxon>Pezizomycotina</taxon>
        <taxon>Dothideomycetes</taxon>
        <taxon>Dothideomycetidae</taxon>
        <taxon>Mycosphaerellales</taxon>
        <taxon>Teratosphaeriaceae</taxon>
        <taxon>Friedmanniomyces</taxon>
    </lineage>
</organism>
<comment type="caution">
    <text evidence="2">The sequence shown here is derived from an EMBL/GenBank/DDBJ whole genome shotgun (WGS) entry which is preliminary data.</text>
</comment>
<name>A0AAN6KLC3_9PEZI</name>
<dbReference type="AlphaFoldDB" id="A0AAN6KLC3"/>
<dbReference type="EMBL" id="JAUJLE010000077">
    <property type="protein sequence ID" value="KAK0988931.1"/>
    <property type="molecule type" value="Genomic_DNA"/>
</dbReference>
<keyword evidence="3" id="KW-1185">Reference proteome</keyword>
<evidence type="ECO:0000313" key="3">
    <source>
        <dbReference type="Proteomes" id="UP001175353"/>
    </source>
</evidence>
<evidence type="ECO:0000313" key="1">
    <source>
        <dbReference type="EMBL" id="KAK0325711.1"/>
    </source>
</evidence>
<reference evidence="1" key="1">
    <citation type="submission" date="2021-12" db="EMBL/GenBank/DDBJ databases">
        <title>Black yeast isolated from Biological Soil Crust.</title>
        <authorList>
            <person name="Kurbessoian T."/>
        </authorList>
    </citation>
    <scope>NUCLEOTIDE SEQUENCE</scope>
    <source>
        <strain evidence="1">CCFEE 5208</strain>
    </source>
</reference>
<sequence>MIGIGTLPQLSKDCETRVPMLGAKIEDFLSRWWNREVSSPAAVIVSTNENDMEAVISYAADAGGASEV</sequence>
<gene>
    <name evidence="1" type="ORF">LTR82_003248</name>
    <name evidence="2" type="ORF">LTR91_009453</name>
</gene>
<dbReference type="Proteomes" id="UP001175353">
    <property type="component" value="Unassembled WGS sequence"/>
</dbReference>
<protein>
    <submittedName>
        <fullName evidence="2">Uncharacterized protein</fullName>
    </submittedName>
</protein>